<dbReference type="OrthoDB" id="3980261at2759"/>
<comment type="subcellular location">
    <subcellularLocation>
        <location evidence="1">Membrane</location>
    </subcellularLocation>
</comment>
<dbReference type="GO" id="GO:0000139">
    <property type="term" value="C:Golgi membrane"/>
    <property type="evidence" value="ECO:0007669"/>
    <property type="project" value="TreeGrafter"/>
</dbReference>
<dbReference type="Proteomes" id="UP000094112">
    <property type="component" value="Unassembled WGS sequence"/>
</dbReference>
<organism evidence="4 5">
    <name type="scientific">Wickerhamomyces anomalus (strain ATCC 58044 / CBS 1984 / NCYC 433 / NRRL Y-366-8)</name>
    <name type="common">Yeast</name>
    <name type="synonym">Hansenula anomala</name>
    <dbReference type="NCBI Taxonomy" id="683960"/>
    <lineage>
        <taxon>Eukaryota</taxon>
        <taxon>Fungi</taxon>
        <taxon>Dikarya</taxon>
        <taxon>Ascomycota</taxon>
        <taxon>Saccharomycotina</taxon>
        <taxon>Saccharomycetes</taxon>
        <taxon>Phaffomycetales</taxon>
        <taxon>Wickerhamomycetaceae</taxon>
        <taxon>Wickerhamomyces</taxon>
    </lineage>
</organism>
<protein>
    <recommendedName>
        <fullName evidence="3">RIC1 C-terminal alpha solenoid region domain-containing protein</fullName>
    </recommendedName>
</protein>
<dbReference type="PANTHER" id="PTHR22746">
    <property type="entry name" value="RAB6A-GEF COMPLEX PARTNER PROTEIN 1"/>
    <property type="match status" value="1"/>
</dbReference>
<evidence type="ECO:0000313" key="5">
    <source>
        <dbReference type="Proteomes" id="UP000094112"/>
    </source>
</evidence>
<sequence length="886" mass="103031">MVWPYLTPKVVTLPNGQDADDSNTAEKILEIKTAHSEGQPYIVLTDQSIHLYDEPSNAAIASHKRSSTSIDKYGANVSFKRNHDDNLLVIQTDKDFLLIYAILKPMNTNSDSELLTVYHQNSNNLLQNGLVAEKQAQFFQAAEVERPIWKFQLRFRLFLKISHGIVDFEPLNQFELLLITNHGVQLLDLSGDDNRTVDLKLGEDVKVTKIIHSPWNPDLFYFTLNNGKTIFMTKDKDTFTSIVDPEVFESVDLASINDSFKLVVGLISDKLVYCNYEIKQIIKEKDFAEYGKVRKLQWSKSGNALCVLFEKGNWLLLSTFGGVTFNSKEHDYHSDWLENIQDLDITANATQLFLTTGEEIFSIQLIKSTYLENQINHSIRRPILMSGPLLHIYTGYEMNSSSLSKPTTWNTIKIPFEHYYQLPNITNVSISQDAKFLAVSNKRALLIYYFVDNEWSFYVNDFNADLEIGHITWFEGVNLLLLTNKSKFNSELVIFDFRRFSSKDNFNSDAIIFKYDFDTDIKLLNSYGKDIVVYTTNNKFYHFKIETVGASFKIDLIRILALDKIFKENDNFRSIIKVKSDDDENNDLLLLNNGEVIFLKYKDNNYFEKFLLLDKIEYIYKINDEEYYLYNGESVLLIKNLGELLKTRDPSKSILKISVEKYPILLILEKGLLIKMENSLVQKKTIEINNFTSKNSIFLHDLIRFELQTNDEATVFEKYSRYKNFQYSLELLLYQTIVNDQNLTKLSKLIKINPIFELNVVSKCLRKIEVKYWSRLFNQLKLTPQDLLDSSIEKKQFNILGNLIIIFLNYEKEDEDDIQDGNGENTNYYKITDETQIISIFKLIFENAKNDDELWETGFELIRFLKLLDPSLKLLQKGLDEVKKST</sequence>
<feature type="domain" description="RIC1 C-terminal alpha solenoid region" evidence="3">
    <location>
        <begin position="700"/>
        <end position="883"/>
    </location>
</feature>
<dbReference type="GeneID" id="30201828"/>
<dbReference type="GO" id="GO:0006886">
    <property type="term" value="P:intracellular protein transport"/>
    <property type="evidence" value="ECO:0007669"/>
    <property type="project" value="InterPro"/>
</dbReference>
<dbReference type="EMBL" id="KV454209">
    <property type="protein sequence ID" value="ODQ60947.1"/>
    <property type="molecule type" value="Genomic_DNA"/>
</dbReference>
<dbReference type="RefSeq" id="XP_019040154.1">
    <property type="nucleotide sequence ID" value="XM_019184582.1"/>
</dbReference>
<evidence type="ECO:0000256" key="1">
    <source>
        <dbReference type="ARBA" id="ARBA00004370"/>
    </source>
</evidence>
<evidence type="ECO:0000256" key="2">
    <source>
        <dbReference type="ARBA" id="ARBA00023136"/>
    </source>
</evidence>
<dbReference type="STRING" id="683960.A0A1E3P7U5"/>
<dbReference type="GO" id="GO:0034066">
    <property type="term" value="C:Ric1-Rgp1 guanyl-nucleotide exchange factor complex"/>
    <property type="evidence" value="ECO:0007669"/>
    <property type="project" value="InterPro"/>
</dbReference>
<evidence type="ECO:0000313" key="4">
    <source>
        <dbReference type="EMBL" id="ODQ60947.1"/>
    </source>
</evidence>
<dbReference type="SUPFAM" id="SSF82171">
    <property type="entry name" value="DPP6 N-terminal domain-like"/>
    <property type="match status" value="1"/>
</dbReference>
<keyword evidence="2" id="KW-0472">Membrane</keyword>
<proteinExistence type="predicted"/>
<dbReference type="GO" id="GO:0042147">
    <property type="term" value="P:retrograde transport, endosome to Golgi"/>
    <property type="evidence" value="ECO:0007669"/>
    <property type="project" value="TreeGrafter"/>
</dbReference>
<reference evidence="4 5" key="1">
    <citation type="journal article" date="2016" name="Proc. Natl. Acad. Sci. U.S.A.">
        <title>Comparative genomics of biotechnologically important yeasts.</title>
        <authorList>
            <person name="Riley R."/>
            <person name="Haridas S."/>
            <person name="Wolfe K.H."/>
            <person name="Lopes M.R."/>
            <person name="Hittinger C.T."/>
            <person name="Goeker M."/>
            <person name="Salamov A.A."/>
            <person name="Wisecaver J.H."/>
            <person name="Long T.M."/>
            <person name="Calvey C.H."/>
            <person name="Aerts A.L."/>
            <person name="Barry K.W."/>
            <person name="Choi C."/>
            <person name="Clum A."/>
            <person name="Coughlan A.Y."/>
            <person name="Deshpande S."/>
            <person name="Douglass A.P."/>
            <person name="Hanson S.J."/>
            <person name="Klenk H.-P."/>
            <person name="LaButti K.M."/>
            <person name="Lapidus A."/>
            <person name="Lindquist E.A."/>
            <person name="Lipzen A.M."/>
            <person name="Meier-Kolthoff J.P."/>
            <person name="Ohm R.A."/>
            <person name="Otillar R.P."/>
            <person name="Pangilinan J.L."/>
            <person name="Peng Y."/>
            <person name="Rokas A."/>
            <person name="Rosa C.A."/>
            <person name="Scheuner C."/>
            <person name="Sibirny A.A."/>
            <person name="Slot J.C."/>
            <person name="Stielow J.B."/>
            <person name="Sun H."/>
            <person name="Kurtzman C.P."/>
            <person name="Blackwell M."/>
            <person name="Grigoriev I.V."/>
            <person name="Jeffries T.W."/>
        </authorList>
    </citation>
    <scope>NUCLEOTIDE SEQUENCE [LARGE SCALE GENOMIC DNA]</scope>
    <source>
        <strain evidence="5">ATCC 58044 / CBS 1984 / NCYC 433 / NRRL Y-366-8</strain>
    </source>
</reference>
<dbReference type="Pfam" id="PF07064">
    <property type="entry name" value="RIC1"/>
    <property type="match status" value="1"/>
</dbReference>
<name>A0A1E3P7U5_WICAA</name>
<dbReference type="PANTHER" id="PTHR22746:SF10">
    <property type="entry name" value="GUANINE NUCLEOTIDE EXCHANGE FACTOR SUBUNIT RIC1"/>
    <property type="match status" value="1"/>
</dbReference>
<dbReference type="GO" id="GO:0005829">
    <property type="term" value="C:cytosol"/>
    <property type="evidence" value="ECO:0007669"/>
    <property type="project" value="TreeGrafter"/>
</dbReference>
<dbReference type="InterPro" id="IPR040096">
    <property type="entry name" value="Ric1"/>
</dbReference>
<dbReference type="InterPro" id="IPR009771">
    <property type="entry name" value="RIC1_C"/>
</dbReference>
<evidence type="ECO:0000259" key="3">
    <source>
        <dbReference type="Pfam" id="PF07064"/>
    </source>
</evidence>
<keyword evidence="5" id="KW-1185">Reference proteome</keyword>
<dbReference type="AlphaFoldDB" id="A0A1E3P7U5"/>
<gene>
    <name evidence="4" type="ORF">WICANDRAFT_77612</name>
</gene>
<accession>A0A1E3P7U5</accession>